<name>A0ABV2FGD5_9STRE</name>
<accession>A0ABV2FGD5</accession>
<dbReference type="InterPro" id="IPR010982">
    <property type="entry name" value="Lambda_DNA-bd_dom_sf"/>
</dbReference>
<protein>
    <submittedName>
        <fullName evidence="2">Uncharacterized protein YlxP (DUF503 family)</fullName>
    </submittedName>
</protein>
<dbReference type="PROSITE" id="PS50943">
    <property type="entry name" value="HTH_CROC1"/>
    <property type="match status" value="1"/>
</dbReference>
<evidence type="ECO:0000259" key="1">
    <source>
        <dbReference type="PROSITE" id="PS50943"/>
    </source>
</evidence>
<dbReference type="InterPro" id="IPR001387">
    <property type="entry name" value="Cro/C1-type_HTH"/>
</dbReference>
<evidence type="ECO:0000313" key="2">
    <source>
        <dbReference type="EMBL" id="MET3557620.1"/>
    </source>
</evidence>
<dbReference type="Gene3D" id="1.10.260.40">
    <property type="entry name" value="lambda repressor-like DNA-binding domains"/>
    <property type="match status" value="1"/>
</dbReference>
<feature type="domain" description="HTH cro/C1-type" evidence="1">
    <location>
        <begin position="23"/>
        <end position="47"/>
    </location>
</feature>
<organism evidence="2 3">
    <name type="scientific">Streptococcus rupicaprae</name>
    <dbReference type="NCBI Taxonomy" id="759619"/>
    <lineage>
        <taxon>Bacteria</taxon>
        <taxon>Bacillati</taxon>
        <taxon>Bacillota</taxon>
        <taxon>Bacilli</taxon>
        <taxon>Lactobacillales</taxon>
        <taxon>Streptococcaceae</taxon>
        <taxon>Streptococcus</taxon>
    </lineage>
</organism>
<proteinExistence type="predicted"/>
<dbReference type="EMBL" id="JBEPLO010000006">
    <property type="protein sequence ID" value="MET3557620.1"/>
    <property type="molecule type" value="Genomic_DNA"/>
</dbReference>
<reference evidence="2 3" key="1">
    <citation type="submission" date="2024-06" db="EMBL/GenBank/DDBJ databases">
        <title>Genomic Encyclopedia of Type Strains, Phase IV (KMG-IV): sequencing the most valuable type-strain genomes for metagenomic binning, comparative biology and taxonomic classification.</title>
        <authorList>
            <person name="Goeker M."/>
        </authorList>
    </citation>
    <scope>NUCLEOTIDE SEQUENCE [LARGE SCALE GENOMIC DNA]</scope>
    <source>
        <strain evidence="2 3">DSM 28303</strain>
    </source>
</reference>
<comment type="caution">
    <text evidence="2">The sequence shown here is derived from an EMBL/GenBank/DDBJ whole genome shotgun (WGS) entry which is preliminary data.</text>
</comment>
<dbReference type="Proteomes" id="UP001549122">
    <property type="component" value="Unassembled WGS sequence"/>
</dbReference>
<gene>
    <name evidence="2" type="ORF">ABID29_000730</name>
</gene>
<sequence>MILLKKKLLIIFRLLIQHIQKLKEERVLTAEVLIKISNLYNVSVDYLLGLTDFPKRIQRYKKK</sequence>
<evidence type="ECO:0000313" key="3">
    <source>
        <dbReference type="Proteomes" id="UP001549122"/>
    </source>
</evidence>
<keyword evidence="3" id="KW-1185">Reference proteome</keyword>